<dbReference type="InterPro" id="IPR036907">
    <property type="entry name" value="5'-Nucleotdase_C_sf"/>
</dbReference>
<dbReference type="GO" id="GO:0008253">
    <property type="term" value="F:5'-nucleotidase activity"/>
    <property type="evidence" value="ECO:0007669"/>
    <property type="project" value="TreeGrafter"/>
</dbReference>
<dbReference type="GO" id="GO:0009166">
    <property type="term" value="P:nucleotide catabolic process"/>
    <property type="evidence" value="ECO:0007669"/>
    <property type="project" value="InterPro"/>
</dbReference>
<sequence>MKQVVISSLALSLLGACASTPQQPAAPKPFELTIAHINDHHSHLAPSELTFDWAGQAWQVEAGGFPRMTAMIDQIRQNNQNVLTLHAGDAITGSVFFKRLGSAADARFMNDTCFDAFTIGNHEFDTGDVGLKTFLDQLGTTRCNTVKLSANIEPEIGVSPLTPQTATDSFQPYTIIQRNGQSLGLVGLTIAQRTMQTSHPDKTTRLTDELAAAQRSVAALQAQGIEKIILLTHVQYQNDIDFAGKLPGVDVIIGGDSHTLLGDFSAFGIDADGAYPTQVTNAEGDPVCIAHAYKYSQVVGELHVTFDGDRVASCSGRPHYLIGSDVQPKAGAVTTVQPVLDALDQSGVFTRIEPDTQQQAWLDTYQQQIDAFANEVLAKVPQRICTQPIGTPRRAECGQQQSSGLQRLIAESFLAAAPDADFAIQNGDGSRGDIEPGTFTVGDAYKLLPYGNTLMTIEISGSELKQVLEEALNFAVTGDDNIGAYPYGANIQYSINLQQGFGDRISDIKVWDDEQQTWKAVRPRDTYRVVTNSYIAGGQSGYKTFLTLSDRGRAHNTGIDYAQAFADYVRQFDQLKRPTQFATQEFVPVKE</sequence>
<name>A0A348WME9_9GAMM</name>
<feature type="domain" description="Calcineurin-like phosphoesterase" evidence="4">
    <location>
        <begin position="33"/>
        <end position="259"/>
    </location>
</feature>
<dbReference type="Pfam" id="PF02872">
    <property type="entry name" value="5_nucleotid_C"/>
    <property type="match status" value="1"/>
</dbReference>
<comment type="similarity">
    <text evidence="1 3">Belongs to the 5'-nucleotidase family.</text>
</comment>
<dbReference type="InterPro" id="IPR029052">
    <property type="entry name" value="Metallo-depent_PP-like"/>
</dbReference>
<proteinExistence type="inferred from homology"/>
<dbReference type="PANTHER" id="PTHR11575">
    <property type="entry name" value="5'-NUCLEOTIDASE-RELATED"/>
    <property type="match status" value="1"/>
</dbReference>
<feature type="chain" id="PRO_5016481865" evidence="3">
    <location>
        <begin position="19"/>
        <end position="591"/>
    </location>
</feature>
<protein>
    <submittedName>
        <fullName evidence="6">Bifunctional metallophosphatase/5'-nucleotidase</fullName>
    </submittedName>
</protein>
<dbReference type="AlphaFoldDB" id="A0A348WME9"/>
<evidence type="ECO:0000313" key="6">
    <source>
        <dbReference type="EMBL" id="HAR55711.1"/>
    </source>
</evidence>
<dbReference type="SUPFAM" id="SSF55816">
    <property type="entry name" value="5'-nucleotidase (syn. UDP-sugar hydrolase), C-terminal domain"/>
    <property type="match status" value="1"/>
</dbReference>
<evidence type="ECO:0000259" key="4">
    <source>
        <dbReference type="Pfam" id="PF00149"/>
    </source>
</evidence>
<dbReference type="PANTHER" id="PTHR11575:SF24">
    <property type="entry name" value="5'-NUCLEOTIDASE"/>
    <property type="match status" value="1"/>
</dbReference>
<dbReference type="Pfam" id="PF00149">
    <property type="entry name" value="Metallophos"/>
    <property type="match status" value="1"/>
</dbReference>
<dbReference type="GO" id="GO:0030288">
    <property type="term" value="C:outer membrane-bounded periplasmic space"/>
    <property type="evidence" value="ECO:0007669"/>
    <property type="project" value="TreeGrafter"/>
</dbReference>
<dbReference type="PRINTS" id="PR01607">
    <property type="entry name" value="APYRASEFAMLY"/>
</dbReference>
<dbReference type="STRING" id="314276.OS145_01822"/>
<gene>
    <name evidence="6" type="ORF">DCR58_02875</name>
</gene>
<feature type="signal peptide" evidence="3">
    <location>
        <begin position="1"/>
        <end position="18"/>
    </location>
</feature>
<keyword evidence="3" id="KW-0378">Hydrolase</keyword>
<dbReference type="InterPro" id="IPR004843">
    <property type="entry name" value="Calcineurin-like_PHP"/>
</dbReference>
<evidence type="ECO:0000256" key="3">
    <source>
        <dbReference type="RuleBase" id="RU362119"/>
    </source>
</evidence>
<dbReference type="EMBL" id="DMUP01000062">
    <property type="protein sequence ID" value="HAR55711.1"/>
    <property type="molecule type" value="Genomic_DNA"/>
</dbReference>
<dbReference type="SUPFAM" id="SSF56300">
    <property type="entry name" value="Metallo-dependent phosphatases"/>
    <property type="match status" value="1"/>
</dbReference>
<dbReference type="Gene3D" id="3.60.21.10">
    <property type="match status" value="1"/>
</dbReference>
<evidence type="ECO:0000259" key="5">
    <source>
        <dbReference type="Pfam" id="PF02872"/>
    </source>
</evidence>
<dbReference type="GO" id="GO:0008768">
    <property type="term" value="F:UDP-sugar diphosphatase activity"/>
    <property type="evidence" value="ECO:0007669"/>
    <property type="project" value="TreeGrafter"/>
</dbReference>
<dbReference type="PROSITE" id="PS00786">
    <property type="entry name" value="5_NUCLEOTIDASE_2"/>
    <property type="match status" value="1"/>
</dbReference>
<evidence type="ECO:0000256" key="2">
    <source>
        <dbReference type="ARBA" id="ARBA00022729"/>
    </source>
</evidence>
<dbReference type="RefSeq" id="WP_272978211.1">
    <property type="nucleotide sequence ID" value="NZ_DBGH01000097.1"/>
</dbReference>
<dbReference type="GO" id="GO:0046872">
    <property type="term" value="F:metal ion binding"/>
    <property type="evidence" value="ECO:0007669"/>
    <property type="project" value="InterPro"/>
</dbReference>
<dbReference type="InterPro" id="IPR008334">
    <property type="entry name" value="5'-Nucleotdase_C"/>
</dbReference>
<dbReference type="Proteomes" id="UP000262878">
    <property type="component" value="Unassembled WGS sequence"/>
</dbReference>
<dbReference type="PROSITE" id="PS51257">
    <property type="entry name" value="PROKAR_LIPOPROTEIN"/>
    <property type="match status" value="1"/>
</dbReference>
<organism evidence="6 7">
    <name type="scientific">Idiomarina baltica</name>
    <dbReference type="NCBI Taxonomy" id="190892"/>
    <lineage>
        <taxon>Bacteria</taxon>
        <taxon>Pseudomonadati</taxon>
        <taxon>Pseudomonadota</taxon>
        <taxon>Gammaproteobacteria</taxon>
        <taxon>Alteromonadales</taxon>
        <taxon>Idiomarinaceae</taxon>
        <taxon>Idiomarina</taxon>
    </lineage>
</organism>
<evidence type="ECO:0000313" key="7">
    <source>
        <dbReference type="Proteomes" id="UP000262878"/>
    </source>
</evidence>
<evidence type="ECO:0000256" key="1">
    <source>
        <dbReference type="ARBA" id="ARBA00006654"/>
    </source>
</evidence>
<accession>A0A348WME9</accession>
<dbReference type="GO" id="GO:0000166">
    <property type="term" value="F:nucleotide binding"/>
    <property type="evidence" value="ECO:0007669"/>
    <property type="project" value="UniProtKB-KW"/>
</dbReference>
<keyword evidence="2 3" id="KW-0732">Signal</keyword>
<feature type="domain" description="5'-Nucleotidase C-terminal" evidence="5">
    <location>
        <begin position="398"/>
        <end position="545"/>
    </location>
</feature>
<dbReference type="Gene3D" id="3.90.780.10">
    <property type="entry name" value="5'-Nucleotidase, C-terminal domain"/>
    <property type="match status" value="1"/>
</dbReference>
<keyword evidence="3" id="KW-0547">Nucleotide-binding</keyword>
<dbReference type="InterPro" id="IPR006146">
    <property type="entry name" value="5'-Nucleotdase_CS"/>
</dbReference>
<comment type="caution">
    <text evidence="6">The sequence shown here is derived from an EMBL/GenBank/DDBJ whole genome shotgun (WGS) entry which is preliminary data.</text>
</comment>
<reference evidence="6 7" key="1">
    <citation type="journal article" date="2018" name="Nat. Biotechnol.">
        <title>A standardized bacterial taxonomy based on genome phylogeny substantially revises the tree of life.</title>
        <authorList>
            <person name="Parks D.H."/>
            <person name="Chuvochina M."/>
            <person name="Waite D.W."/>
            <person name="Rinke C."/>
            <person name="Skarshewski A."/>
            <person name="Chaumeil P.A."/>
            <person name="Hugenholtz P."/>
        </authorList>
    </citation>
    <scope>NUCLEOTIDE SEQUENCE [LARGE SCALE GENOMIC DNA]</scope>
    <source>
        <strain evidence="6">UBA9360</strain>
    </source>
</reference>
<dbReference type="InterPro" id="IPR006179">
    <property type="entry name" value="5_nucleotidase/apyrase"/>
</dbReference>